<evidence type="ECO:0000256" key="1">
    <source>
        <dbReference type="SAM" id="MobiDB-lite"/>
    </source>
</evidence>
<feature type="compositionally biased region" description="Basic and acidic residues" evidence="1">
    <location>
        <begin position="37"/>
        <end position="47"/>
    </location>
</feature>
<reference evidence="2 3" key="1">
    <citation type="submission" date="2024-09" db="EMBL/GenBank/DDBJ databases">
        <authorList>
            <person name="Sun Q."/>
            <person name="Mori K."/>
        </authorList>
    </citation>
    <scope>NUCLEOTIDE SEQUENCE [LARGE SCALE GENOMIC DNA]</scope>
    <source>
        <strain evidence="2 3">CGMCC 1.15906</strain>
    </source>
</reference>
<feature type="compositionally biased region" description="Acidic residues" evidence="1">
    <location>
        <begin position="26"/>
        <end position="36"/>
    </location>
</feature>
<protein>
    <submittedName>
        <fullName evidence="2">Uncharacterized protein</fullName>
    </submittedName>
</protein>
<name>A0ABV6QGU2_9ACTN</name>
<gene>
    <name evidence="2" type="ORF">ACFFGN_07270</name>
</gene>
<evidence type="ECO:0000313" key="2">
    <source>
        <dbReference type="EMBL" id="MFC0623855.1"/>
    </source>
</evidence>
<dbReference type="Proteomes" id="UP001589890">
    <property type="component" value="Unassembled WGS sequence"/>
</dbReference>
<proteinExistence type="predicted"/>
<organism evidence="2 3">
    <name type="scientific">Kribbella deserti</name>
    <dbReference type="NCBI Taxonomy" id="1926257"/>
    <lineage>
        <taxon>Bacteria</taxon>
        <taxon>Bacillati</taxon>
        <taxon>Actinomycetota</taxon>
        <taxon>Actinomycetes</taxon>
        <taxon>Propionibacteriales</taxon>
        <taxon>Kribbellaceae</taxon>
        <taxon>Kribbella</taxon>
    </lineage>
</organism>
<sequence length="220" mass="23610">MAKTRRASHRSGNERPRWIPGALAADDADVPMADETDPNREPGRGGQDENAGDSGADVTEGQYGLTMPVRVDEIAVAAMALSDGLRAATEQLPESAEARRFRRRLDDVARACREMAGELESTAGELVRVVANAERTCEVAWGICPEHGVTLVVYGHVSRCRIIGCYREAGVPDRCTQSVEYRVIDAAGPALHTCTGHAIACRTLLPGAVITLTTDTLELL</sequence>
<feature type="region of interest" description="Disordered" evidence="1">
    <location>
        <begin position="1"/>
        <end position="63"/>
    </location>
</feature>
<keyword evidence="3" id="KW-1185">Reference proteome</keyword>
<dbReference type="EMBL" id="JBHLTC010000008">
    <property type="protein sequence ID" value="MFC0623855.1"/>
    <property type="molecule type" value="Genomic_DNA"/>
</dbReference>
<comment type="caution">
    <text evidence="2">The sequence shown here is derived from an EMBL/GenBank/DDBJ whole genome shotgun (WGS) entry which is preliminary data.</text>
</comment>
<accession>A0ABV6QGU2</accession>
<dbReference type="RefSeq" id="WP_380044562.1">
    <property type="nucleotide sequence ID" value="NZ_JBHLTC010000008.1"/>
</dbReference>
<evidence type="ECO:0000313" key="3">
    <source>
        <dbReference type="Proteomes" id="UP001589890"/>
    </source>
</evidence>